<dbReference type="InterPro" id="IPR000605">
    <property type="entry name" value="Helicase_SF3_ssDNA/RNA_vir"/>
</dbReference>
<dbReference type="Gene3D" id="3.30.70.270">
    <property type="match status" value="1"/>
</dbReference>
<evidence type="ECO:0000256" key="5">
    <source>
        <dbReference type="ARBA" id="ARBA00022741"/>
    </source>
</evidence>
<organism evidence="15">
    <name type="scientific">Picornavirales sp</name>
    <dbReference type="NCBI Taxonomy" id="1955153"/>
    <lineage>
        <taxon>Viruses</taxon>
        <taxon>Riboviria</taxon>
        <taxon>Orthornavirae</taxon>
        <taxon>Pisuviricota</taxon>
        <taxon>Pisoniviricetes</taxon>
        <taxon>Picornavirales</taxon>
    </lineage>
</organism>
<feature type="coiled-coil region" evidence="10">
    <location>
        <begin position="824"/>
        <end position="851"/>
    </location>
</feature>
<dbReference type="InterPro" id="IPR043504">
    <property type="entry name" value="Peptidase_S1_PA_chymotrypsin"/>
</dbReference>
<name>A0A514DCY4_9VIRU</name>
<accession>A0A514DCY4</accession>
<keyword evidence="5" id="KW-0547">Nucleotide-binding</keyword>
<keyword evidence="6" id="KW-0378">Hydrolase</keyword>
<keyword evidence="8" id="KW-0067">ATP-binding</keyword>
<proteinExistence type="predicted"/>
<keyword evidence="7" id="KW-0788">Thiol protease</keyword>
<evidence type="ECO:0000256" key="1">
    <source>
        <dbReference type="ARBA" id="ARBA00022484"/>
    </source>
</evidence>
<dbReference type="InterPro" id="IPR001623">
    <property type="entry name" value="DnaJ_domain"/>
</dbReference>
<dbReference type="SUPFAM" id="SSF56672">
    <property type="entry name" value="DNA/RNA polymerases"/>
    <property type="match status" value="1"/>
</dbReference>
<dbReference type="InterPro" id="IPR009003">
    <property type="entry name" value="Peptidase_S1_PA"/>
</dbReference>
<feature type="domain" description="J" evidence="12">
    <location>
        <begin position="905"/>
        <end position="969"/>
    </location>
</feature>
<evidence type="ECO:0000256" key="7">
    <source>
        <dbReference type="ARBA" id="ARBA00022807"/>
    </source>
</evidence>
<dbReference type="PROSITE" id="PS51218">
    <property type="entry name" value="SF3_HELICASE_2"/>
    <property type="match status" value="1"/>
</dbReference>
<evidence type="ECO:0000256" key="6">
    <source>
        <dbReference type="ARBA" id="ARBA00022801"/>
    </source>
</evidence>
<evidence type="ECO:0000256" key="4">
    <source>
        <dbReference type="ARBA" id="ARBA00022695"/>
    </source>
</evidence>
<dbReference type="GO" id="GO:0003724">
    <property type="term" value="F:RNA helicase activity"/>
    <property type="evidence" value="ECO:0007669"/>
    <property type="project" value="InterPro"/>
</dbReference>
<dbReference type="GO" id="GO:0003723">
    <property type="term" value="F:RNA binding"/>
    <property type="evidence" value="ECO:0007669"/>
    <property type="project" value="InterPro"/>
</dbReference>
<keyword evidence="1 15" id="KW-0696">RNA-directed RNA polymerase</keyword>
<protein>
    <submittedName>
        <fullName evidence="15">RNA-dependent RNA polymerase</fullName>
    </submittedName>
</protein>
<evidence type="ECO:0000313" key="15">
    <source>
        <dbReference type="EMBL" id="QDH91479.1"/>
    </source>
</evidence>
<gene>
    <name evidence="15" type="ORF">H4Bulk4610_000002</name>
</gene>
<dbReference type="InterPro" id="IPR001205">
    <property type="entry name" value="RNA-dir_pol_C"/>
</dbReference>
<dbReference type="GO" id="GO:0006351">
    <property type="term" value="P:DNA-templated transcription"/>
    <property type="evidence" value="ECO:0007669"/>
    <property type="project" value="InterPro"/>
</dbReference>
<keyword evidence="10" id="KW-0175">Coiled coil</keyword>
<dbReference type="GO" id="GO:0003968">
    <property type="term" value="F:RNA-directed RNA polymerase activity"/>
    <property type="evidence" value="ECO:0007669"/>
    <property type="project" value="UniProtKB-KW"/>
</dbReference>
<dbReference type="InterPro" id="IPR043128">
    <property type="entry name" value="Rev_trsase/Diguanyl_cyclase"/>
</dbReference>
<evidence type="ECO:0000259" key="12">
    <source>
        <dbReference type="PROSITE" id="PS50076"/>
    </source>
</evidence>
<keyword evidence="9" id="KW-0693">Viral RNA replication</keyword>
<evidence type="ECO:0000259" key="13">
    <source>
        <dbReference type="PROSITE" id="PS50507"/>
    </source>
</evidence>
<dbReference type="SUPFAM" id="SSF50494">
    <property type="entry name" value="Trypsin-like serine proteases"/>
    <property type="match status" value="1"/>
</dbReference>
<keyword evidence="3" id="KW-0808">Transferase</keyword>
<evidence type="ECO:0000259" key="14">
    <source>
        <dbReference type="PROSITE" id="PS51218"/>
    </source>
</evidence>
<dbReference type="GO" id="GO:0006508">
    <property type="term" value="P:proteolysis"/>
    <property type="evidence" value="ECO:0007669"/>
    <property type="project" value="UniProtKB-KW"/>
</dbReference>
<dbReference type="GO" id="GO:0008234">
    <property type="term" value="F:cysteine-type peptidase activity"/>
    <property type="evidence" value="ECO:0007669"/>
    <property type="project" value="UniProtKB-KW"/>
</dbReference>
<reference evidence="15" key="1">
    <citation type="submission" date="2019-05" db="EMBL/GenBank/DDBJ databases">
        <title>Metatranscriptomic reconstruction reveals RNA viruses with the potential to shape carbon cycling in soil.</title>
        <authorList>
            <person name="Starr E.P."/>
            <person name="Nuccio E."/>
            <person name="Pett-Ridge J."/>
            <person name="Banfield J.F."/>
            <person name="Firestone M.K."/>
        </authorList>
    </citation>
    <scope>NUCLEOTIDE SEQUENCE</scope>
    <source>
        <strain evidence="15">H4_Bulk_46_scaffold_10</strain>
    </source>
</reference>
<evidence type="ECO:0000256" key="10">
    <source>
        <dbReference type="SAM" id="Coils"/>
    </source>
</evidence>
<keyword evidence="4" id="KW-0548">Nucleotidyltransferase</keyword>
<dbReference type="GO" id="GO:0005524">
    <property type="term" value="F:ATP binding"/>
    <property type="evidence" value="ECO:0007669"/>
    <property type="project" value="UniProtKB-KW"/>
</dbReference>
<dbReference type="InterPro" id="IPR014759">
    <property type="entry name" value="Helicase_SF3_ssRNA_vir"/>
</dbReference>
<dbReference type="InterPro" id="IPR036869">
    <property type="entry name" value="J_dom_sf"/>
</dbReference>
<evidence type="ECO:0000256" key="8">
    <source>
        <dbReference type="ARBA" id="ARBA00022840"/>
    </source>
</evidence>
<evidence type="ECO:0000256" key="11">
    <source>
        <dbReference type="SAM" id="MobiDB-lite"/>
    </source>
</evidence>
<dbReference type="PROSITE" id="PS50076">
    <property type="entry name" value="DNAJ_2"/>
    <property type="match status" value="1"/>
</dbReference>
<evidence type="ECO:0000256" key="2">
    <source>
        <dbReference type="ARBA" id="ARBA00022670"/>
    </source>
</evidence>
<dbReference type="InterPro" id="IPR043502">
    <property type="entry name" value="DNA/RNA_pol_sf"/>
</dbReference>
<dbReference type="Pfam" id="PF00680">
    <property type="entry name" value="RdRP_1"/>
    <property type="match status" value="1"/>
</dbReference>
<feature type="domain" description="SF3 helicase" evidence="14">
    <location>
        <begin position="516"/>
        <end position="699"/>
    </location>
</feature>
<evidence type="ECO:0000256" key="9">
    <source>
        <dbReference type="ARBA" id="ARBA00022953"/>
    </source>
</evidence>
<dbReference type="Pfam" id="PF00910">
    <property type="entry name" value="RNA_helicase"/>
    <property type="match status" value="1"/>
</dbReference>
<dbReference type="InterPro" id="IPR007094">
    <property type="entry name" value="RNA-dir_pol_PSvirus"/>
</dbReference>
<dbReference type="GO" id="GO:0039694">
    <property type="term" value="P:viral RNA genome replication"/>
    <property type="evidence" value="ECO:0007669"/>
    <property type="project" value="InterPro"/>
</dbReference>
<dbReference type="EMBL" id="MN036263">
    <property type="protein sequence ID" value="QDH91479.1"/>
    <property type="molecule type" value="Genomic_RNA"/>
</dbReference>
<feature type="domain" description="RdRp catalytic" evidence="13">
    <location>
        <begin position="1671"/>
        <end position="1814"/>
    </location>
</feature>
<dbReference type="PROSITE" id="PS50507">
    <property type="entry name" value="RDRP_SSRNA_POS"/>
    <property type="match status" value="1"/>
</dbReference>
<keyword evidence="2" id="KW-0645">Protease</keyword>
<sequence>MVRIINRMLYLGEHEEKYRRCMSQLVNRQGVIWLTRIDNILRAACPSEDWWSRDGVREPRFFFENTDMPRVISYPRLVQWAEAPTYQSTLHVEEYFREGWHRSHVYLPPPPFVREEDRVATDQDGLPDPDPVDPRSGEGLATMLGVYRSMNAAMLSIMEQMGRIQGHDDPSLPEHNFYLLIRAVQEERARLNIPDHLNCNGDNPHELREQVGFFSVGVDHAVDPETQTFMERLVERITATLRETMPNFSNMRLDVDFGIGKAVGGITGMLKSVLEPVGSFLCGPTGELLLTLLSSIGLYFILRKYGNIDHTPACLIVGGVSLLAGTPSLGAKVTDICMEGPRVVLNSVRDLFFPENDLEEQSGSTMRDIATKNILSSILGYLAAGHLIRAKKFDLDVMNAFLATSLDYKRYKEATEVTVGAVFDIAGSFLRYVGEALNIESIKRLGLKFPEIDEISERLRVIVDEMRSGKRALDYHTNEELRVMERRLRTLVHKTIGFDRINQPFREDASALLREVTKLAERSSRAGSTKGGPRMEPIVVAFVGRSRVGKTVAADMFLYETVPLCLSHERLEGYKVSRDNEIFNAHADQGEYWDGYFGQFATKCDDVFQLKDQAGTPNPMFFTLINAVNSNSWILNCAALEDKANKSFTSELLVLTDNTEKLNSQVIKSLCTPEALTGRIHMCMWVSPKPKYCTVDTANLPYKQRRLDPKYFYATRNPEWDGVGPDQFLFGVTQKDPEMIKDFWEFFPYDWAAGERLKESPLSFKRLQAKVVAEYRKKKESSINLIDMYNGLADDAIHDMERAWEHEVTVNAREVKDYNAWAKVKAEEEYLELWRQENEAAELRKRNLREEGYETAEDAAFVEQMLGATRLRWRDRDREDDRDRLEREAWRELEQSLDVPIWEVDIFKVFGYTREESEFKELDSRLRLMRLQMHPDKHGGVKHPMWDHLTLVYEIVKDPVRRKEWLILSSDNAYLEMRKYLLLRELLTEIKYRQDKEDIPIGARVVPFDLSSLDNILKFIPDGYIKNSLPSEPFMQELCRRMDMSMEEVVCYFLTHNYTRGTPMGDFWAKWHDLKECLFQVRLRSVSKLCRTIKDRVFDFLSNKKLLLGLSAVCVTAAGAWVYITNYMEMQSGKPVKKTTRPGKVKSAKTISRNKPTETLDTQGIRADDAFYGIVNKIKKNLVWWSLERDSQKQGWFTFIKKNVAVSVSHFMSKLEEDEIEHIYLHNYEGNWIQKVEVADIEMIYIKESLNDDDGYYHFKTLSREFSDILAHFMNDGTLEEEIIETPHFGVLMKPLIREVEVGGVSVRKCTDCDYLRAMAKPFKDKYGSASWEIGQGFMYNISTQAGDCGLPWIIADERVTRPYIGGFHVAGNTAGYGAGIAVSKASIDAALGEFLPMSEHMLGAVRPEVPEHWEVIKEVPPERQTSSSKLRRTPLYNAWSACHKLPALLHPKTVIQTVDLGDGEVAKVPVLIDPWVNSRLPYGVNNKQLNQRLLERIADGYASKILAEAPQDEPWEPRVLGKYEACSGWPGVFKGIPRNTSAGYPWNKLSKKKFAFFGREGDYTFTTKEWEALDVQVNVDMDNLLAGVLPDYDFLVFLKDELRKESKVKAGLTRSIWGSPINLTIESAMLFKDFMRWLQDHRISNGTAIGVNPYSSEWKVIKEYLQAVGDDMIDGDFSNFDGCIRHQIMEACRRVIEAYYYNATPEEREARRLIVQNLGNPKAIITEGCKSYEVQVPDMLPSGDILTQTMGSLVNNVISRYARADILMREEGYSADEWNDSYHFDFNRLELDRVIVLSDDHIVSVCGEHKRLITQKTYGEAMERMGFKYTDAAKTGNLIDGYKPLSGIQFLKRTWLELPQYPGRVFAPLDMDTILNMPYWYEKGCPPGTIEATVDISLIELSAHGLEEFGYWSSKIGQACREKIGYKSIYAPLEHKPEELLKVWRRAISAYQKQEIMFGL</sequence>
<dbReference type="Gene3D" id="2.40.10.10">
    <property type="entry name" value="Trypsin-like serine proteases"/>
    <property type="match status" value="1"/>
</dbReference>
<evidence type="ECO:0000256" key="3">
    <source>
        <dbReference type="ARBA" id="ARBA00022679"/>
    </source>
</evidence>
<feature type="region of interest" description="Disordered" evidence="11">
    <location>
        <begin position="117"/>
        <end position="139"/>
    </location>
</feature>
<dbReference type="SUPFAM" id="SSF46565">
    <property type="entry name" value="Chaperone J-domain"/>
    <property type="match status" value="1"/>
</dbReference>